<dbReference type="GO" id="GO:0007229">
    <property type="term" value="P:integrin-mediated signaling pathway"/>
    <property type="evidence" value="ECO:0007669"/>
    <property type="project" value="UniProtKB-KW"/>
</dbReference>
<feature type="domain" description="Integrin alpha second immunoglobulin-like" evidence="18">
    <location>
        <begin position="618"/>
        <end position="762"/>
    </location>
</feature>
<dbReference type="InterPro" id="IPR048285">
    <property type="entry name" value="Integrin_alpha_Ig-like_2"/>
</dbReference>
<dbReference type="RefSeq" id="XP_034280699.1">
    <property type="nucleotide sequence ID" value="XM_034424808.2"/>
</dbReference>
<proteinExistence type="inferred from homology"/>
<evidence type="ECO:0000256" key="9">
    <source>
        <dbReference type="ARBA" id="ARBA00022989"/>
    </source>
</evidence>
<feature type="repeat" description="FG-GAP" evidence="15">
    <location>
        <begin position="29"/>
        <end position="94"/>
    </location>
</feature>
<evidence type="ECO:0000256" key="11">
    <source>
        <dbReference type="ARBA" id="ARBA00023136"/>
    </source>
</evidence>
<dbReference type="GO" id="GO:0046872">
    <property type="term" value="F:metal ion binding"/>
    <property type="evidence" value="ECO:0007669"/>
    <property type="project" value="UniProtKB-KW"/>
</dbReference>
<reference evidence="21" key="1">
    <citation type="submission" date="2025-08" db="UniProtKB">
        <authorList>
            <consortium name="RefSeq"/>
        </authorList>
    </citation>
    <scope>IDENTIFICATION</scope>
    <source>
        <tissue evidence="21">Blood</tissue>
    </source>
</reference>
<keyword evidence="10 16" id="KW-0401">Integrin</keyword>
<dbReference type="PRINTS" id="PR01185">
    <property type="entry name" value="INTEGRINA"/>
</dbReference>
<dbReference type="GO" id="GO:0005178">
    <property type="term" value="F:integrin binding"/>
    <property type="evidence" value="ECO:0007669"/>
    <property type="project" value="TreeGrafter"/>
</dbReference>
<evidence type="ECO:0000256" key="12">
    <source>
        <dbReference type="ARBA" id="ARBA00023157"/>
    </source>
</evidence>
<dbReference type="Pfam" id="PF20806">
    <property type="entry name" value="Integrin_A_Ig_3"/>
    <property type="match status" value="1"/>
</dbReference>
<dbReference type="PANTHER" id="PTHR23220:SF69">
    <property type="entry name" value="INTEGRIN ALPHA-9"/>
    <property type="match status" value="1"/>
</dbReference>
<evidence type="ECO:0000256" key="6">
    <source>
        <dbReference type="ARBA" id="ARBA00022737"/>
    </source>
</evidence>
<dbReference type="InterPro" id="IPR000413">
    <property type="entry name" value="Integrin_alpha"/>
</dbReference>
<dbReference type="Gene3D" id="2.60.40.1530">
    <property type="entry name" value="ntegrin, alpha v. Chain A, domain 4"/>
    <property type="match status" value="1"/>
</dbReference>
<dbReference type="Pfam" id="PF08441">
    <property type="entry name" value="Integrin_A_Ig_1"/>
    <property type="match status" value="1"/>
</dbReference>
<dbReference type="GO" id="GO:0008305">
    <property type="term" value="C:integrin complex"/>
    <property type="evidence" value="ECO:0007669"/>
    <property type="project" value="InterPro"/>
</dbReference>
<dbReference type="Gene3D" id="2.60.40.1510">
    <property type="entry name" value="ntegrin, alpha v. Chain A, domain 3"/>
    <property type="match status" value="1"/>
</dbReference>
<dbReference type="InterPro" id="IPR032695">
    <property type="entry name" value="Integrin_dom_sf"/>
</dbReference>
<dbReference type="GeneID" id="117669288"/>
<keyword evidence="5" id="KW-0732">Signal</keyword>
<sequence length="1007" mass="112003">MAGFPWEGKRGGFKVLVATLSVALVYSYNIDLDHPVIYQGPNNSFFGYSVLEHYYDNTRWILVGAPKADSKYSASLKSPGAVYKCRVHTNPDRRCTELDMGRANVRGTFCGKTCKEDRDDEWMGVSLARQPTVGGSILACAHRWKNVYYETEYILPHGFCNIIPPNLGLIGKKLMPCYEEYKKKYGEEHGSCQAGIAGFFTEELVIMGAPGSYYWTGTIKVLNLTDNTYFKLKDESVIAKRYVYLGYAVTAGHFSQLMTTDVVGGAPQDGGIGKVYIFRTDRNSGSLIKIFQASGKKMGSYFGSSLCAVDLNSDGLSDLLVGAPMFSEIRDEGQVTVFLSRGNGVMEEQRVLDGNNAYNAHFGESMASLGDIDDDGFPDVAIGAPKEDDYAGAVYIYHGYIGGIIPRYSMRISGRMLSPWLQMFGQSISGEVDMDENGYPDVTIGAFMSNNVVLLRSRPVITLDISIFLPASIDITAPQCHDGLQQVNCLNITACFSFKGKHVPGLIDLNYNLTSDVAKKEKGYPIRIYFISSGEATSQITEQMQLSYMQKQCINYLAFVKRRVKDVISPIVFEATYSLGENIVEKEEKGLPALKPVLRRKKGQKMSQRNQTIFERNCQSDDCAADLKLQCKLFLSSVDDRAPYLALGAVKNISLNITISNIGDDAYDTNIAFNFSRELFFIKMWQKNEMGIACELLEPDSEFLKCSVGFPFMKSKSKYEFSVIFDTSHLSGEEEILSFLVSAQSGNLEHNLQDNSLMLTVPLMHEVDSSITGTVSPSSFIYGESVAASQFIKLEDFECHFQDLNFTLQVYNAGPSTLPRSFVDISVPNRLSATGADMFHIRHMMVAQDKGNCSFQNNSTPCVIPQEKENIFHTIFTFFTKSGRKVLDCERPGRSCLIIRCNLSSLAKAESRSIDMQMLLNTEILKKDISSVIQFVTRAKVKVDPSNRAIEVTNANSEYATVIFEALHSLEARGYVVGWIIAISLLVGILIFLLLAVLLWKLCKAQD</sequence>
<keyword evidence="14" id="KW-0325">Glycoprotein</keyword>
<comment type="subcellular location">
    <subcellularLocation>
        <location evidence="1 16">Membrane</location>
        <topology evidence="1 16">Single-pass type I membrane protein</topology>
    </subcellularLocation>
</comment>
<comment type="similarity">
    <text evidence="2 16">Belongs to the integrin alpha chain family.</text>
</comment>
<keyword evidence="13 16" id="KW-0675">Receptor</keyword>
<dbReference type="Gene3D" id="2.60.40.1460">
    <property type="entry name" value="Integrin domains. Chain A, domain 2"/>
    <property type="match status" value="1"/>
</dbReference>
<dbReference type="SMART" id="SM00191">
    <property type="entry name" value="Int_alpha"/>
    <property type="match status" value="5"/>
</dbReference>
<dbReference type="PROSITE" id="PS51470">
    <property type="entry name" value="FG_GAP"/>
    <property type="match status" value="4"/>
</dbReference>
<evidence type="ECO:0000256" key="15">
    <source>
        <dbReference type="PROSITE-ProRule" id="PRU00803"/>
    </source>
</evidence>
<dbReference type="FunFam" id="2.60.40.1510:FF:000013">
    <property type="entry name" value="Integrin, alpha 9"/>
    <property type="match status" value="1"/>
</dbReference>
<organism evidence="20 21">
    <name type="scientific">Pantherophis guttatus</name>
    <name type="common">Corn snake</name>
    <name type="synonym">Elaphe guttata</name>
    <dbReference type="NCBI Taxonomy" id="94885"/>
    <lineage>
        <taxon>Eukaryota</taxon>
        <taxon>Metazoa</taxon>
        <taxon>Chordata</taxon>
        <taxon>Craniata</taxon>
        <taxon>Vertebrata</taxon>
        <taxon>Euteleostomi</taxon>
        <taxon>Lepidosauria</taxon>
        <taxon>Squamata</taxon>
        <taxon>Bifurcata</taxon>
        <taxon>Unidentata</taxon>
        <taxon>Episquamata</taxon>
        <taxon>Toxicofera</taxon>
        <taxon>Serpentes</taxon>
        <taxon>Colubroidea</taxon>
        <taxon>Colubridae</taxon>
        <taxon>Colubrinae</taxon>
        <taxon>Pantherophis</taxon>
    </lineage>
</organism>
<protein>
    <submittedName>
        <fullName evidence="21">Integrin alpha-9 isoform X3</fullName>
    </submittedName>
</protein>
<keyword evidence="6" id="KW-0677">Repeat</keyword>
<keyword evidence="9 16" id="KW-1133">Transmembrane helix</keyword>
<evidence type="ECO:0000256" key="3">
    <source>
        <dbReference type="ARBA" id="ARBA00022692"/>
    </source>
</evidence>
<dbReference type="CTD" id="3680"/>
<evidence type="ECO:0000313" key="20">
    <source>
        <dbReference type="Proteomes" id="UP001652622"/>
    </source>
</evidence>
<dbReference type="SUPFAM" id="SSF69179">
    <property type="entry name" value="Integrin domains"/>
    <property type="match status" value="3"/>
</dbReference>
<dbReference type="PANTHER" id="PTHR23220">
    <property type="entry name" value="INTEGRIN ALPHA"/>
    <property type="match status" value="1"/>
</dbReference>
<dbReference type="InterPro" id="IPR013517">
    <property type="entry name" value="FG-GAP"/>
</dbReference>
<evidence type="ECO:0000256" key="14">
    <source>
        <dbReference type="ARBA" id="ARBA00023180"/>
    </source>
</evidence>
<dbReference type="InterPro" id="IPR048286">
    <property type="entry name" value="Integrin_alpha_Ig-like_3"/>
</dbReference>
<keyword evidence="8 16" id="KW-0130">Cell adhesion</keyword>
<dbReference type="SUPFAM" id="SSF69318">
    <property type="entry name" value="Integrin alpha N-terminal domain"/>
    <property type="match status" value="1"/>
</dbReference>
<keyword evidence="20" id="KW-1185">Reference proteome</keyword>
<feature type="domain" description="Integrin alpha first immunoglubulin-like" evidence="17">
    <location>
        <begin position="457"/>
        <end position="616"/>
    </location>
</feature>
<dbReference type="InterPro" id="IPR028994">
    <property type="entry name" value="Integrin_alpha_N"/>
</dbReference>
<dbReference type="FunFam" id="2.60.40.1530:FF:000005">
    <property type="entry name" value="Integrin, alpha 9"/>
    <property type="match status" value="1"/>
</dbReference>
<dbReference type="GO" id="GO:0033627">
    <property type="term" value="P:cell adhesion mediated by integrin"/>
    <property type="evidence" value="ECO:0007669"/>
    <property type="project" value="TreeGrafter"/>
</dbReference>
<feature type="repeat" description="FG-GAP" evidence="15">
    <location>
        <begin position="349"/>
        <end position="406"/>
    </location>
</feature>
<feature type="transmembrane region" description="Helical" evidence="16">
    <location>
        <begin position="976"/>
        <end position="1000"/>
    </location>
</feature>
<evidence type="ECO:0000256" key="1">
    <source>
        <dbReference type="ARBA" id="ARBA00004479"/>
    </source>
</evidence>
<evidence type="ECO:0000259" key="18">
    <source>
        <dbReference type="Pfam" id="PF20805"/>
    </source>
</evidence>
<evidence type="ECO:0000256" key="2">
    <source>
        <dbReference type="ARBA" id="ARBA00008054"/>
    </source>
</evidence>
<keyword evidence="12" id="KW-1015">Disulfide bond</keyword>
<keyword evidence="11 16" id="KW-0472">Membrane</keyword>
<evidence type="ECO:0000259" key="17">
    <source>
        <dbReference type="Pfam" id="PF08441"/>
    </source>
</evidence>
<accession>A0A6P9CCZ4</accession>
<dbReference type="Pfam" id="PF01839">
    <property type="entry name" value="FG-GAP"/>
    <property type="match status" value="2"/>
</dbReference>
<dbReference type="GO" id="GO:0009897">
    <property type="term" value="C:external side of plasma membrane"/>
    <property type="evidence" value="ECO:0007669"/>
    <property type="project" value="TreeGrafter"/>
</dbReference>
<evidence type="ECO:0000313" key="21">
    <source>
        <dbReference type="RefSeq" id="XP_034280699.1"/>
    </source>
</evidence>
<feature type="domain" description="Integrin alpha third immunoglobulin-like" evidence="19">
    <location>
        <begin position="770"/>
        <end position="962"/>
    </location>
</feature>
<evidence type="ECO:0000256" key="8">
    <source>
        <dbReference type="ARBA" id="ARBA00022889"/>
    </source>
</evidence>
<evidence type="ECO:0000256" key="5">
    <source>
        <dbReference type="ARBA" id="ARBA00022729"/>
    </source>
</evidence>
<evidence type="ECO:0000256" key="10">
    <source>
        <dbReference type="ARBA" id="ARBA00023037"/>
    </source>
</evidence>
<evidence type="ECO:0000259" key="19">
    <source>
        <dbReference type="Pfam" id="PF20806"/>
    </source>
</evidence>
<gene>
    <name evidence="21" type="primary">ITGA9</name>
</gene>
<dbReference type="GO" id="GO:0007160">
    <property type="term" value="P:cell-matrix adhesion"/>
    <property type="evidence" value="ECO:0007669"/>
    <property type="project" value="TreeGrafter"/>
</dbReference>
<dbReference type="InterPro" id="IPR013649">
    <property type="entry name" value="Integrin_alpha_Ig-like_1"/>
</dbReference>
<evidence type="ECO:0000256" key="16">
    <source>
        <dbReference type="RuleBase" id="RU003762"/>
    </source>
</evidence>
<dbReference type="OrthoDB" id="5317514at2759"/>
<feature type="repeat" description="FG-GAP" evidence="15">
    <location>
        <begin position="411"/>
        <end position="472"/>
    </location>
</feature>
<dbReference type="FunFam" id="2.130.10.130:FF:000006">
    <property type="entry name" value="Integrin, alpha 9"/>
    <property type="match status" value="1"/>
</dbReference>
<dbReference type="AlphaFoldDB" id="A0A6P9CCZ4"/>
<name>A0A6P9CCZ4_PANGU</name>
<evidence type="ECO:0000256" key="7">
    <source>
        <dbReference type="ARBA" id="ARBA00022837"/>
    </source>
</evidence>
<dbReference type="GO" id="GO:0098609">
    <property type="term" value="P:cell-cell adhesion"/>
    <property type="evidence" value="ECO:0007669"/>
    <property type="project" value="TreeGrafter"/>
</dbReference>
<dbReference type="Gene3D" id="2.130.10.130">
    <property type="entry name" value="Integrin alpha, N-terminal"/>
    <property type="match status" value="1"/>
</dbReference>
<dbReference type="Pfam" id="PF20805">
    <property type="entry name" value="Integrin_A_Ig_2"/>
    <property type="match status" value="1"/>
</dbReference>
<evidence type="ECO:0000256" key="4">
    <source>
        <dbReference type="ARBA" id="ARBA00022723"/>
    </source>
</evidence>
<dbReference type="InterPro" id="IPR013519">
    <property type="entry name" value="Int_alpha_beta-p"/>
</dbReference>
<keyword evidence="7" id="KW-0106">Calcium</keyword>
<dbReference type="Proteomes" id="UP001652622">
    <property type="component" value="Unplaced"/>
</dbReference>
<feature type="repeat" description="FG-GAP" evidence="15">
    <location>
        <begin position="288"/>
        <end position="347"/>
    </location>
</feature>
<keyword evidence="3 16" id="KW-0812">Transmembrane</keyword>
<keyword evidence="4" id="KW-0479">Metal-binding</keyword>
<evidence type="ECO:0000256" key="13">
    <source>
        <dbReference type="ARBA" id="ARBA00023170"/>
    </source>
</evidence>